<evidence type="ECO:0000313" key="1">
    <source>
        <dbReference type="EMBL" id="KAJ1363608.1"/>
    </source>
</evidence>
<organism evidence="1 2">
    <name type="scientific">Parelaphostrongylus tenuis</name>
    <name type="common">Meningeal worm</name>
    <dbReference type="NCBI Taxonomy" id="148309"/>
    <lineage>
        <taxon>Eukaryota</taxon>
        <taxon>Metazoa</taxon>
        <taxon>Ecdysozoa</taxon>
        <taxon>Nematoda</taxon>
        <taxon>Chromadorea</taxon>
        <taxon>Rhabditida</taxon>
        <taxon>Rhabditina</taxon>
        <taxon>Rhabditomorpha</taxon>
        <taxon>Strongyloidea</taxon>
        <taxon>Metastrongylidae</taxon>
        <taxon>Parelaphostrongylus</taxon>
    </lineage>
</organism>
<protein>
    <submittedName>
        <fullName evidence="1">Uncharacterized protein</fullName>
    </submittedName>
</protein>
<sequence>MVDPVEHLQCSTNRISGQCDRCVRAPSLSVRLFSRQSTYDEPGGSGYSSTKSVNYPLESGAFGLFTVLYYRKISSVVLA</sequence>
<evidence type="ECO:0000313" key="2">
    <source>
        <dbReference type="Proteomes" id="UP001196413"/>
    </source>
</evidence>
<dbReference type="EMBL" id="JAHQIW010004773">
    <property type="protein sequence ID" value="KAJ1363608.1"/>
    <property type="molecule type" value="Genomic_DNA"/>
</dbReference>
<keyword evidence="2" id="KW-1185">Reference proteome</keyword>
<dbReference type="Proteomes" id="UP001196413">
    <property type="component" value="Unassembled WGS sequence"/>
</dbReference>
<gene>
    <name evidence="1" type="ORF">KIN20_023505</name>
</gene>
<dbReference type="AlphaFoldDB" id="A0AAD5MVR2"/>
<proteinExistence type="predicted"/>
<name>A0AAD5MVR2_PARTN</name>
<comment type="caution">
    <text evidence="1">The sequence shown here is derived from an EMBL/GenBank/DDBJ whole genome shotgun (WGS) entry which is preliminary data.</text>
</comment>
<reference evidence="1" key="1">
    <citation type="submission" date="2021-06" db="EMBL/GenBank/DDBJ databases">
        <title>Parelaphostrongylus tenuis whole genome reference sequence.</title>
        <authorList>
            <person name="Garwood T.J."/>
            <person name="Larsen P.A."/>
            <person name="Fountain-Jones N.M."/>
            <person name="Garbe J.R."/>
            <person name="Macchietto M.G."/>
            <person name="Kania S.A."/>
            <person name="Gerhold R.W."/>
            <person name="Richards J.E."/>
            <person name="Wolf T.M."/>
        </authorList>
    </citation>
    <scope>NUCLEOTIDE SEQUENCE</scope>
    <source>
        <strain evidence="1">MNPRO001-30</strain>
        <tissue evidence="1">Meninges</tissue>
    </source>
</reference>
<accession>A0AAD5MVR2</accession>